<feature type="chain" id="PRO_5021038139" description="Glucanase" evidence="3">
    <location>
        <begin position="39"/>
        <end position="452"/>
    </location>
</feature>
<evidence type="ECO:0000313" key="5">
    <source>
        <dbReference type="EMBL" id="RZT79278.1"/>
    </source>
</evidence>
<dbReference type="AlphaFoldDB" id="A0A4Q7UG11"/>
<dbReference type="OrthoDB" id="309899at2"/>
<dbReference type="PRINTS" id="PR00733">
    <property type="entry name" value="GLHYDRLASE6"/>
</dbReference>
<feature type="binding site" evidence="2">
    <location>
        <position position="223"/>
    </location>
    <ligand>
        <name>substrate</name>
    </ligand>
</feature>
<dbReference type="Proteomes" id="UP000293781">
    <property type="component" value="Unassembled WGS sequence"/>
</dbReference>
<dbReference type="InterPro" id="IPR016288">
    <property type="entry name" value="Beta_cellobiohydrolase"/>
</dbReference>
<feature type="active site" description="Proton acceptor" evidence="1">
    <location>
        <position position="394"/>
    </location>
</feature>
<feature type="compositionally biased region" description="Polar residues" evidence="4">
    <location>
        <begin position="394"/>
        <end position="404"/>
    </location>
</feature>
<dbReference type="PIRSF" id="PIRSF001100">
    <property type="entry name" value="Beta_cellobiohydrolase"/>
    <property type="match status" value="1"/>
</dbReference>
<dbReference type="GO" id="GO:0030245">
    <property type="term" value="P:cellulose catabolic process"/>
    <property type="evidence" value="ECO:0007669"/>
    <property type="project" value="UniProtKB-KW"/>
</dbReference>
<reference evidence="5 6" key="1">
    <citation type="submission" date="2019-02" db="EMBL/GenBank/DDBJ databases">
        <title>Sequencing the genomes of 1000 actinobacteria strains.</title>
        <authorList>
            <person name="Klenk H.-P."/>
        </authorList>
    </citation>
    <scope>NUCLEOTIDE SEQUENCE [LARGE SCALE GENOMIC DNA]</scope>
    <source>
        <strain evidence="5 6">DSM 45888</strain>
    </source>
</reference>
<comment type="similarity">
    <text evidence="3">Belongs to the glycosyl hydrolase family 6.</text>
</comment>
<keyword evidence="3" id="KW-0136">Cellulose degradation</keyword>
<proteinExistence type="inferred from homology"/>
<dbReference type="InterPro" id="IPR036434">
    <property type="entry name" value="Beta_cellobiohydrolase_sf"/>
</dbReference>
<dbReference type="PANTHER" id="PTHR34876">
    <property type="match status" value="1"/>
</dbReference>
<protein>
    <recommendedName>
        <fullName evidence="3">Glucanase</fullName>
        <ecNumber evidence="3">3.2.1.-</ecNumber>
    </recommendedName>
</protein>
<dbReference type="SUPFAM" id="SSF51989">
    <property type="entry name" value="Glycosyl hydrolases family 6, cellulases"/>
    <property type="match status" value="1"/>
</dbReference>
<dbReference type="Pfam" id="PF01341">
    <property type="entry name" value="Glyco_hydro_6"/>
    <property type="match status" value="1"/>
</dbReference>
<feature type="region of interest" description="Disordered" evidence="4">
    <location>
        <begin position="324"/>
        <end position="345"/>
    </location>
</feature>
<comment type="caution">
    <text evidence="5">The sequence shown here is derived from an EMBL/GenBank/DDBJ whole genome shotgun (WGS) entry which is preliminary data.</text>
</comment>
<keyword evidence="6" id="KW-1185">Reference proteome</keyword>
<dbReference type="RefSeq" id="WP_130401694.1">
    <property type="nucleotide sequence ID" value="NZ_SHKK01000001.1"/>
</dbReference>
<feature type="signal peptide" evidence="3">
    <location>
        <begin position="1"/>
        <end position="38"/>
    </location>
</feature>
<evidence type="ECO:0000256" key="3">
    <source>
        <dbReference type="RuleBase" id="RU361186"/>
    </source>
</evidence>
<dbReference type="EMBL" id="SHKK01000001">
    <property type="protein sequence ID" value="RZT79278.1"/>
    <property type="molecule type" value="Genomic_DNA"/>
</dbReference>
<feature type="binding site" evidence="2">
    <location>
        <position position="392"/>
    </location>
    <ligand>
        <name>substrate</name>
    </ligand>
</feature>
<evidence type="ECO:0000313" key="6">
    <source>
        <dbReference type="Proteomes" id="UP000293781"/>
    </source>
</evidence>
<feature type="binding site" evidence="2">
    <location>
        <position position="83"/>
    </location>
    <ligand>
        <name>substrate</name>
    </ligand>
</feature>
<accession>A0A4Q7UG11</accession>
<keyword evidence="3" id="KW-0624">Polysaccharide degradation</keyword>
<gene>
    <name evidence="5" type="ORF">EV382_2476</name>
</gene>
<dbReference type="PANTHER" id="PTHR34876:SF4">
    <property type="entry name" value="1,4-BETA-D-GLUCAN CELLOBIOHYDROLASE C-RELATED"/>
    <property type="match status" value="1"/>
</dbReference>
<dbReference type="GO" id="GO:0004553">
    <property type="term" value="F:hydrolase activity, hydrolyzing O-glycosyl compounds"/>
    <property type="evidence" value="ECO:0007669"/>
    <property type="project" value="InterPro"/>
</dbReference>
<feature type="binding site" evidence="2">
    <location>
        <position position="263"/>
    </location>
    <ligand>
        <name>substrate</name>
    </ligand>
</feature>
<dbReference type="EC" id="3.2.1.-" evidence="3"/>
<keyword evidence="3" id="KW-0378">Hydrolase</keyword>
<sequence length="452" mass="48367">MTKPPWGRVPVRVRPILATAAVSVLVGGVLAGTGAANAVDPPHRVANPYVGAQVYVNPEWADRAAAEPGGDAVAGQPTAVWLDRIATIEGDDERMGLRGHLDAAVAQDADLVQLTLYDLPARDCGRRSPQGELSIGDLARYQAEFIDPIVEILAAPDYADLRIVAFVEPNSLPDLVVNTGNRYWATPACDEALARGTYQHGTGYALARLGTLPNVYSYLDISHHAEVGWPEDSGPLTALLLEAATTAGSTVADVHGFVANTANYSVLHEEYFRADDVINGQPVYQSRWVDWNPFIDEVPYVRHLRGELTEAGFSPDAGVVIDTSRNGWGGPNRPTGPATSGDLNRYVDGSRIDRRAGVGNWCNQAGAGLGQRPVAEPEPGIDAYVWVKPPGESDGTSGTPNTGQPYEPLCDPNYLPPRGSAYDTGAMPAAPPLGEWFPAHFRQLLTNAWPPL</sequence>
<keyword evidence="3" id="KW-0326">Glycosidase</keyword>
<feature type="binding site" evidence="2">
    <location>
        <position position="361"/>
    </location>
    <ligand>
        <name>substrate</name>
    </ligand>
</feature>
<feature type="binding site" evidence="2">
    <location>
        <position position="388"/>
    </location>
    <ligand>
        <name>substrate</name>
    </ligand>
</feature>
<dbReference type="Gene3D" id="3.20.20.40">
    <property type="entry name" value="1, 4-beta cellobiohydrolase"/>
    <property type="match status" value="1"/>
</dbReference>
<evidence type="ECO:0000256" key="2">
    <source>
        <dbReference type="PIRSR" id="PIRSR001100-2"/>
    </source>
</evidence>
<keyword evidence="3" id="KW-0732">Signal</keyword>
<evidence type="ECO:0000256" key="1">
    <source>
        <dbReference type="PIRSR" id="PIRSR001100-1"/>
    </source>
</evidence>
<evidence type="ECO:0000256" key="4">
    <source>
        <dbReference type="SAM" id="MobiDB-lite"/>
    </source>
</evidence>
<keyword evidence="3" id="KW-0119">Carbohydrate metabolism</keyword>
<feature type="region of interest" description="Disordered" evidence="4">
    <location>
        <begin position="389"/>
        <end position="408"/>
    </location>
</feature>
<feature type="binding site" evidence="2">
    <location>
        <position position="81"/>
    </location>
    <ligand>
        <name>substrate</name>
    </ligand>
</feature>
<organism evidence="5 6">
    <name type="scientific">Micromonospora violae</name>
    <dbReference type="NCBI Taxonomy" id="1278207"/>
    <lineage>
        <taxon>Bacteria</taxon>
        <taxon>Bacillati</taxon>
        <taxon>Actinomycetota</taxon>
        <taxon>Actinomycetes</taxon>
        <taxon>Micromonosporales</taxon>
        <taxon>Micromonosporaceae</taxon>
        <taxon>Micromonospora</taxon>
    </lineage>
</organism>
<name>A0A4Q7UG11_9ACTN</name>